<evidence type="ECO:0000256" key="1">
    <source>
        <dbReference type="ARBA" id="ARBA00022801"/>
    </source>
</evidence>
<dbReference type="HAMAP" id="MF_02240">
    <property type="entry name" value="PSP"/>
    <property type="match status" value="1"/>
</dbReference>
<dbReference type="EC" id="3.1.3.3" evidence="3"/>
<gene>
    <name evidence="4" type="ORF">SAMN05443094_11071</name>
</gene>
<reference evidence="4 5" key="1">
    <citation type="submission" date="2017-01" db="EMBL/GenBank/DDBJ databases">
        <authorList>
            <person name="Mah S.A."/>
            <person name="Swanson W.J."/>
            <person name="Moy G.W."/>
            <person name="Vacquier V.D."/>
        </authorList>
    </citation>
    <scope>NUCLEOTIDE SEQUENCE [LARGE SCALE GENOMIC DNA]</scope>
    <source>
        <strain evidence="4 5">NIO-1016</strain>
    </source>
</reference>
<comment type="cofactor">
    <cofactor evidence="3">
        <name>Mg(2+)</name>
        <dbReference type="ChEBI" id="CHEBI:18420"/>
    </cofactor>
    <cofactor evidence="3">
        <name>Co(2+)</name>
        <dbReference type="ChEBI" id="CHEBI:48828"/>
    </cofactor>
</comment>
<evidence type="ECO:0000313" key="4">
    <source>
        <dbReference type="EMBL" id="SIR54804.1"/>
    </source>
</evidence>
<dbReference type="PANTHER" id="PTHR46470:SF3">
    <property type="entry name" value="N-ACYLNEURAMINATE-9-PHOSPHATASE"/>
    <property type="match status" value="1"/>
</dbReference>
<dbReference type="AlphaFoldDB" id="A0A1N7BUC7"/>
<dbReference type="STRING" id="1017273.SAMN05443094_11071"/>
<comment type="similarity">
    <text evidence="3">Belongs to the HAD-like hydrolase superfamily.</text>
</comment>
<organism evidence="4 5">
    <name type="scientific">Domibacillus enclensis</name>
    <dbReference type="NCBI Taxonomy" id="1017273"/>
    <lineage>
        <taxon>Bacteria</taxon>
        <taxon>Bacillati</taxon>
        <taxon>Bacillota</taxon>
        <taxon>Bacilli</taxon>
        <taxon>Bacillales</taxon>
        <taxon>Bacillaceae</taxon>
        <taxon>Domibacillus</taxon>
    </lineage>
</organism>
<keyword evidence="3" id="KW-0028">Amino-acid biosynthesis</keyword>
<dbReference type="GO" id="GO:0006564">
    <property type="term" value="P:L-serine biosynthetic process"/>
    <property type="evidence" value="ECO:0007669"/>
    <property type="project" value="UniProtKB-UniRule"/>
</dbReference>
<keyword evidence="1 3" id="KW-0378">Hydrolase</keyword>
<evidence type="ECO:0000256" key="3">
    <source>
        <dbReference type="HAMAP-Rule" id="MF_02240"/>
    </source>
</evidence>
<comment type="pathway">
    <text evidence="3">Amino-acid biosynthesis; L-serine biosynthesis; L-serine from 3-phospho-D-glycerate: step 3/3.</text>
</comment>
<comment type="catalytic activity">
    <reaction evidence="3">
        <text>O-phospho-D-serine + H2O = D-serine + phosphate</text>
        <dbReference type="Rhea" id="RHEA:24873"/>
        <dbReference type="ChEBI" id="CHEBI:15377"/>
        <dbReference type="ChEBI" id="CHEBI:35247"/>
        <dbReference type="ChEBI" id="CHEBI:43474"/>
        <dbReference type="ChEBI" id="CHEBI:58680"/>
        <dbReference type="EC" id="3.1.3.3"/>
    </reaction>
</comment>
<comment type="catalytic activity">
    <reaction evidence="3">
        <text>O-phospho-L-serine + H2O = L-serine + phosphate</text>
        <dbReference type="Rhea" id="RHEA:21208"/>
        <dbReference type="ChEBI" id="CHEBI:15377"/>
        <dbReference type="ChEBI" id="CHEBI:33384"/>
        <dbReference type="ChEBI" id="CHEBI:43474"/>
        <dbReference type="ChEBI" id="CHEBI:57524"/>
        <dbReference type="EC" id="3.1.3.3"/>
    </reaction>
</comment>
<name>A0A1N7BUC7_9BACI</name>
<keyword evidence="2 3" id="KW-0460">Magnesium</keyword>
<proteinExistence type="inferred from homology"/>
<keyword evidence="3" id="KW-0170">Cobalt</keyword>
<comment type="function">
    <text evidence="3">Catalyzes the last step of the phosphorylated serine biosynthetic pathway, i.e. dephosphorylation of O-phospho-L-serine to form L-serine.</text>
</comment>
<dbReference type="NCBIfam" id="TIGR01509">
    <property type="entry name" value="HAD-SF-IA-v3"/>
    <property type="match status" value="1"/>
</dbReference>
<dbReference type="PANTHER" id="PTHR46470">
    <property type="entry name" value="N-ACYLNEURAMINATE-9-PHOSPHATASE"/>
    <property type="match status" value="1"/>
</dbReference>
<dbReference type="SUPFAM" id="SSF56784">
    <property type="entry name" value="HAD-like"/>
    <property type="match status" value="1"/>
</dbReference>
<sequence length="261" mass="29470">MLKKAIFFDLDDTLLDDKRSIQTAFDVTCGELADKFQKNAQEIEEHVRTAARAQYETYDFYPVTVSIGINPFEGLWGDFGDVHHNGFRSMGDQIADYQLKAWENGLKAAGIPESEGTWARARFREVRRQSPFVYEETYDVLNTLRDKGIRLLLLTNGAPSLQLEKLTMTPELVPYFEHVLISGHFGFGKPEKAIFEHALRLMDLKPEDVLMVGDNQGTDILGATRTGIESAWIDHGEGKVIEGANPVHQLSRLKDILSLIE</sequence>
<dbReference type="Gene3D" id="1.20.120.1600">
    <property type="match status" value="1"/>
</dbReference>
<protein>
    <recommendedName>
        <fullName evidence="3">Phosphoserine phosphatase</fullName>
        <shortName evidence="3">PSP</shortName>
        <ecNumber evidence="3">3.1.3.3</ecNumber>
    </recommendedName>
</protein>
<evidence type="ECO:0000256" key="2">
    <source>
        <dbReference type="ARBA" id="ARBA00022842"/>
    </source>
</evidence>
<dbReference type="InterPro" id="IPR044266">
    <property type="entry name" value="PSP_YsaA"/>
</dbReference>
<dbReference type="Proteomes" id="UP000186385">
    <property type="component" value="Unassembled WGS sequence"/>
</dbReference>
<dbReference type="SFLD" id="SFLDG01129">
    <property type="entry name" value="C1.5:_HAD__Beta-PGM__Phosphata"/>
    <property type="match status" value="1"/>
</dbReference>
<dbReference type="Gene3D" id="3.40.50.1000">
    <property type="entry name" value="HAD superfamily/HAD-like"/>
    <property type="match status" value="1"/>
</dbReference>
<dbReference type="GO" id="GO:0036424">
    <property type="term" value="F:L-phosphoserine phosphatase activity"/>
    <property type="evidence" value="ECO:0007669"/>
    <property type="project" value="UniProtKB-UniRule"/>
</dbReference>
<dbReference type="InterPro" id="IPR006439">
    <property type="entry name" value="HAD-SF_hydro_IA"/>
</dbReference>
<dbReference type="NCBIfam" id="TIGR01549">
    <property type="entry name" value="HAD-SF-IA-v1"/>
    <property type="match status" value="1"/>
</dbReference>
<keyword evidence="3" id="KW-0718">Serine biosynthesis</keyword>
<dbReference type="EMBL" id="FTLX01000010">
    <property type="protein sequence ID" value="SIR54804.1"/>
    <property type="molecule type" value="Genomic_DNA"/>
</dbReference>
<dbReference type="InterPro" id="IPR051400">
    <property type="entry name" value="HAD-like_hydrolase"/>
</dbReference>
<dbReference type="Pfam" id="PF00702">
    <property type="entry name" value="Hydrolase"/>
    <property type="match status" value="1"/>
</dbReference>
<evidence type="ECO:0000313" key="5">
    <source>
        <dbReference type="Proteomes" id="UP000186385"/>
    </source>
</evidence>
<dbReference type="SFLD" id="SFLDS00003">
    <property type="entry name" value="Haloacid_Dehalogenase"/>
    <property type="match status" value="1"/>
</dbReference>
<accession>A0A1N7BUC7</accession>
<dbReference type="InterPro" id="IPR036412">
    <property type="entry name" value="HAD-like_sf"/>
</dbReference>
<dbReference type="RefSeq" id="WP_045852372.1">
    <property type="nucleotide sequence ID" value="NZ_FTLX01000010.1"/>
</dbReference>
<dbReference type="InterPro" id="IPR023214">
    <property type="entry name" value="HAD_sf"/>
</dbReference>